<feature type="domain" description="N-acetyltransferase" evidence="3">
    <location>
        <begin position="4"/>
        <end position="174"/>
    </location>
</feature>
<accession>A0A0A1YQH7</accession>
<reference evidence="4 5" key="1">
    <citation type="journal article" date="2014" name="Genome Announc.">
        <title>Draft Genome Sequence of Petroleum Oil-Degrading Marine Bacterium Pseudomonas taeanensis Strain MS-3, Isolated from a Crude Oil-Contaminated Seashore.</title>
        <authorList>
            <person name="Lee S.Y."/>
            <person name="Kim S.H."/>
            <person name="Lee D.G."/>
            <person name="Shin S."/>
            <person name="Yun S.H."/>
            <person name="Choi C.W."/>
            <person name="Chung Y.H."/>
            <person name="Choi J.S."/>
            <person name="Kahng H.Y."/>
            <person name="Kim S.I."/>
        </authorList>
    </citation>
    <scope>NUCLEOTIDE SEQUENCE [LARGE SCALE GENOMIC DNA]</scope>
    <source>
        <strain evidence="4 5">MS-3</strain>
    </source>
</reference>
<dbReference type="Proteomes" id="UP000030063">
    <property type="component" value="Unassembled WGS sequence"/>
</dbReference>
<sequence length="178" mass="19784">MNTAQLRRVTAESFAHYRPGLIELLLDAVGQGWSLGFKADLDAAQARSYFDEVLSDVEQGNLLLWVVVRDEQVQASVQLALCQKLDGRHRAQVQKLLVQQQAQRHGLGQQLMTALEQGARQHQRGLLHLDIQAGAPAEAFYRAQGYTRVGEIPDYTSGPNDDYHSTAIYFKSLHGASV</sequence>
<evidence type="ECO:0000313" key="5">
    <source>
        <dbReference type="Proteomes" id="UP000030063"/>
    </source>
</evidence>
<dbReference type="PANTHER" id="PTHR43877:SF2">
    <property type="entry name" value="AMINOALKYLPHOSPHONATE N-ACETYLTRANSFERASE-RELATED"/>
    <property type="match status" value="1"/>
</dbReference>
<keyword evidence="2" id="KW-0012">Acyltransferase</keyword>
<dbReference type="Pfam" id="PF13673">
    <property type="entry name" value="Acetyltransf_10"/>
    <property type="match status" value="1"/>
</dbReference>
<keyword evidence="5" id="KW-1185">Reference proteome</keyword>
<evidence type="ECO:0000313" key="4">
    <source>
        <dbReference type="EMBL" id="KFX71496.1"/>
    </source>
</evidence>
<dbReference type="STRING" id="1395571.TMS3_0106105"/>
<dbReference type="PANTHER" id="PTHR43877">
    <property type="entry name" value="AMINOALKYLPHOSPHONATE N-ACETYLTRANSFERASE-RELATED-RELATED"/>
    <property type="match status" value="1"/>
</dbReference>
<dbReference type="AlphaFoldDB" id="A0A0A1YQH7"/>
<dbReference type="InterPro" id="IPR016181">
    <property type="entry name" value="Acyl_CoA_acyltransferase"/>
</dbReference>
<gene>
    <name evidence="4" type="ORF">TMS3_0106105</name>
</gene>
<protein>
    <submittedName>
        <fullName evidence="4">Acetyltransferase</fullName>
    </submittedName>
</protein>
<dbReference type="PROSITE" id="PS51186">
    <property type="entry name" value="GNAT"/>
    <property type="match status" value="1"/>
</dbReference>
<organism evidence="4 5">
    <name type="scientific">Pseudomonas taeanensis MS-3</name>
    <dbReference type="NCBI Taxonomy" id="1395571"/>
    <lineage>
        <taxon>Bacteria</taxon>
        <taxon>Pseudomonadati</taxon>
        <taxon>Pseudomonadota</taxon>
        <taxon>Gammaproteobacteria</taxon>
        <taxon>Pseudomonadales</taxon>
        <taxon>Pseudomonadaceae</taxon>
        <taxon>Pseudomonas</taxon>
    </lineage>
</organism>
<evidence type="ECO:0000256" key="1">
    <source>
        <dbReference type="ARBA" id="ARBA00022679"/>
    </source>
</evidence>
<dbReference type="SUPFAM" id="SSF55729">
    <property type="entry name" value="Acyl-CoA N-acyltransferases (Nat)"/>
    <property type="match status" value="1"/>
</dbReference>
<evidence type="ECO:0000256" key="2">
    <source>
        <dbReference type="ARBA" id="ARBA00023315"/>
    </source>
</evidence>
<dbReference type="EMBL" id="AWSQ01000001">
    <property type="protein sequence ID" value="KFX71496.1"/>
    <property type="molecule type" value="Genomic_DNA"/>
</dbReference>
<dbReference type="eggNOG" id="COG0456">
    <property type="taxonomic scope" value="Bacteria"/>
</dbReference>
<dbReference type="GO" id="GO:0016747">
    <property type="term" value="F:acyltransferase activity, transferring groups other than amino-acyl groups"/>
    <property type="evidence" value="ECO:0007669"/>
    <property type="project" value="InterPro"/>
</dbReference>
<dbReference type="RefSeq" id="WP_025164340.1">
    <property type="nucleotide sequence ID" value="NZ_AWSQ01000001.1"/>
</dbReference>
<keyword evidence="1 4" id="KW-0808">Transferase</keyword>
<dbReference type="Gene3D" id="3.40.630.30">
    <property type="match status" value="1"/>
</dbReference>
<proteinExistence type="predicted"/>
<comment type="caution">
    <text evidence="4">The sequence shown here is derived from an EMBL/GenBank/DDBJ whole genome shotgun (WGS) entry which is preliminary data.</text>
</comment>
<dbReference type="InterPro" id="IPR050832">
    <property type="entry name" value="Bact_Acetyltransf"/>
</dbReference>
<evidence type="ECO:0000259" key="3">
    <source>
        <dbReference type="PROSITE" id="PS51186"/>
    </source>
</evidence>
<dbReference type="InterPro" id="IPR000182">
    <property type="entry name" value="GNAT_dom"/>
</dbReference>
<name>A0A0A1YQH7_9PSED</name>
<dbReference type="OrthoDB" id="3389160at2"/>